<feature type="region of interest" description="Disordered" evidence="1">
    <location>
        <begin position="71"/>
        <end position="101"/>
    </location>
</feature>
<comment type="caution">
    <text evidence="2">The sequence shown here is derived from an EMBL/GenBank/DDBJ whole genome shotgun (WGS) entry which is preliminary data.</text>
</comment>
<name>A0A4C1UDP2_EUMVA</name>
<evidence type="ECO:0000313" key="2">
    <source>
        <dbReference type="EMBL" id="GBP24498.1"/>
    </source>
</evidence>
<proteinExistence type="predicted"/>
<sequence length="117" mass="12649">MCARASPSSRELFNQLMKYAFAQIQFWTGPSVRGAIADSAYQQVARLRSCAALSLPTNTHLSPFAKRCSGKGYDSSGGRAAGGGRRPAPLNNADGRFVNGKQYSRQPYTPFFAILAI</sequence>
<organism evidence="2 3">
    <name type="scientific">Eumeta variegata</name>
    <name type="common">Bagworm moth</name>
    <name type="synonym">Eumeta japonica</name>
    <dbReference type="NCBI Taxonomy" id="151549"/>
    <lineage>
        <taxon>Eukaryota</taxon>
        <taxon>Metazoa</taxon>
        <taxon>Ecdysozoa</taxon>
        <taxon>Arthropoda</taxon>
        <taxon>Hexapoda</taxon>
        <taxon>Insecta</taxon>
        <taxon>Pterygota</taxon>
        <taxon>Neoptera</taxon>
        <taxon>Endopterygota</taxon>
        <taxon>Lepidoptera</taxon>
        <taxon>Glossata</taxon>
        <taxon>Ditrysia</taxon>
        <taxon>Tineoidea</taxon>
        <taxon>Psychidae</taxon>
        <taxon>Oiketicinae</taxon>
        <taxon>Eumeta</taxon>
    </lineage>
</organism>
<gene>
    <name evidence="2" type="ORF">EVAR_20822_1</name>
</gene>
<dbReference type="EMBL" id="BGZK01000162">
    <property type="protein sequence ID" value="GBP24498.1"/>
    <property type="molecule type" value="Genomic_DNA"/>
</dbReference>
<evidence type="ECO:0000256" key="1">
    <source>
        <dbReference type="SAM" id="MobiDB-lite"/>
    </source>
</evidence>
<dbReference type="AlphaFoldDB" id="A0A4C1UDP2"/>
<accession>A0A4C1UDP2</accession>
<reference evidence="2 3" key="1">
    <citation type="journal article" date="2019" name="Commun. Biol.">
        <title>The bagworm genome reveals a unique fibroin gene that provides high tensile strength.</title>
        <authorList>
            <person name="Kono N."/>
            <person name="Nakamura H."/>
            <person name="Ohtoshi R."/>
            <person name="Tomita M."/>
            <person name="Numata K."/>
            <person name="Arakawa K."/>
        </authorList>
    </citation>
    <scope>NUCLEOTIDE SEQUENCE [LARGE SCALE GENOMIC DNA]</scope>
</reference>
<keyword evidence="3" id="KW-1185">Reference proteome</keyword>
<dbReference type="OrthoDB" id="10478142at2759"/>
<dbReference type="Proteomes" id="UP000299102">
    <property type="component" value="Unassembled WGS sequence"/>
</dbReference>
<protein>
    <submittedName>
        <fullName evidence="2">Uncharacterized protein</fullName>
    </submittedName>
</protein>
<evidence type="ECO:0000313" key="3">
    <source>
        <dbReference type="Proteomes" id="UP000299102"/>
    </source>
</evidence>